<dbReference type="Gene3D" id="2.60.120.10">
    <property type="entry name" value="Jelly Rolls"/>
    <property type="match status" value="1"/>
</dbReference>
<evidence type="ECO:0000259" key="2">
    <source>
        <dbReference type="PROSITE" id="PS50042"/>
    </source>
</evidence>
<dbReference type="PANTHER" id="PTHR23011:SF41">
    <property type="entry name" value="CYCLIC NUCLEOTIDE-BINDING DOMAIN-CONTAINING PROTEIN"/>
    <property type="match status" value="1"/>
</dbReference>
<evidence type="ECO:0000256" key="1">
    <source>
        <dbReference type="SAM" id="MobiDB-lite"/>
    </source>
</evidence>
<evidence type="ECO:0000313" key="3">
    <source>
        <dbReference type="EMBL" id="KAK3100366.1"/>
    </source>
</evidence>
<dbReference type="PANTHER" id="PTHR23011">
    <property type="entry name" value="CYCLIC NUCLEOTIDE-BINDING DOMAIN CONTAINING PROTEIN"/>
    <property type="match status" value="1"/>
</dbReference>
<dbReference type="SUPFAM" id="SSF51206">
    <property type="entry name" value="cAMP-binding domain-like"/>
    <property type="match status" value="2"/>
</dbReference>
<dbReference type="InterPro" id="IPR000595">
    <property type="entry name" value="cNMP-bd_dom"/>
</dbReference>
<dbReference type="InterPro" id="IPR018488">
    <property type="entry name" value="cNMP-bd_CS"/>
</dbReference>
<feature type="domain" description="Cyclic nucleotide-binding" evidence="2">
    <location>
        <begin position="234"/>
        <end position="359"/>
    </location>
</feature>
<comment type="caution">
    <text evidence="3">The sequence shown here is derived from an EMBL/GenBank/DDBJ whole genome shotgun (WGS) entry which is preliminary data.</text>
</comment>
<proteinExistence type="predicted"/>
<dbReference type="AlphaFoldDB" id="A0AA88YEW6"/>
<dbReference type="Pfam" id="PF00027">
    <property type="entry name" value="cNMP_binding"/>
    <property type="match status" value="1"/>
</dbReference>
<evidence type="ECO:0000313" key="4">
    <source>
        <dbReference type="Proteomes" id="UP001186944"/>
    </source>
</evidence>
<dbReference type="PROSITE" id="PS50042">
    <property type="entry name" value="CNMP_BINDING_3"/>
    <property type="match status" value="1"/>
</dbReference>
<feature type="region of interest" description="Disordered" evidence="1">
    <location>
        <begin position="1"/>
        <end position="40"/>
    </location>
</feature>
<dbReference type="EMBL" id="VSWD01000006">
    <property type="protein sequence ID" value="KAK3100366.1"/>
    <property type="molecule type" value="Genomic_DNA"/>
</dbReference>
<dbReference type="SMART" id="SM00100">
    <property type="entry name" value="cNMP"/>
    <property type="match status" value="1"/>
</dbReference>
<dbReference type="CDD" id="cd00038">
    <property type="entry name" value="CAP_ED"/>
    <property type="match status" value="1"/>
</dbReference>
<feature type="compositionally biased region" description="Polar residues" evidence="1">
    <location>
        <begin position="88"/>
        <end position="97"/>
    </location>
</feature>
<dbReference type="PROSITE" id="PS00889">
    <property type="entry name" value="CNMP_BINDING_2"/>
    <property type="match status" value="1"/>
</dbReference>
<sequence>MEDTDSVKSEERNLTSTPLPSVAVPHLQDPGEHLQEVPKSQDIPEFIVRLGTSLTRSETESQYKLLQKEFKDNPAQITLEVEPKWKQKTLSSGTGSIRSSGKVSPVRRRSSVTSLSQYETQFCLLSRGVGKFYRRRRRTSRAVIQLPTPPSPMEENVFKEPPLDRFRRAGRVVKIVSGIWLWMKRYVLKPDTSQWSFVEMYIHLRDDLNQILTFNVNSYGKCEPIMALMRDNASFQDYPVHTQIQMARCMEYQHYEARRVILKQGHPPSMFYIMLTGTAIVNILDTNPTTGVKFVRTVHTLNAGDTFGEIALLEGCVRTASIICKTTCEFLVVHKEDFDVIIREPLRIQRLQHVEFCKSLPIFKDFPCDVFVHNPTQFFYQYFREGDVIVKDSLASKYIIVVKAGICKVVSTFKEKATRTHLDVLRMFEPEFEHAFPEYTTIKKIHASSSRPKTDSKSCVADTLHIGVNGTIDRRKLTELLTKNGERSKGLESLLSKPSTQLSLISEGAECILISKALFLNEANVKVLRIVSDFIQGFPSHDYIKEQAQSYRTWVNYKKDLEREARINIYRKHKAWVGGIPTLKCIDCLLKD</sequence>
<protein>
    <recommendedName>
        <fullName evidence="2">Cyclic nucleotide-binding domain-containing protein</fullName>
    </recommendedName>
</protein>
<gene>
    <name evidence="3" type="ORF">FSP39_018822</name>
</gene>
<accession>A0AA88YEW6</accession>
<feature type="compositionally biased region" description="Basic and acidic residues" evidence="1">
    <location>
        <begin position="1"/>
        <end position="13"/>
    </location>
</feature>
<feature type="region of interest" description="Disordered" evidence="1">
    <location>
        <begin position="88"/>
        <end position="110"/>
    </location>
</feature>
<dbReference type="InterPro" id="IPR014710">
    <property type="entry name" value="RmlC-like_jellyroll"/>
</dbReference>
<dbReference type="InterPro" id="IPR018490">
    <property type="entry name" value="cNMP-bd_dom_sf"/>
</dbReference>
<keyword evidence="4" id="KW-1185">Reference proteome</keyword>
<reference evidence="3" key="1">
    <citation type="submission" date="2019-08" db="EMBL/GenBank/DDBJ databases">
        <title>The improved chromosome-level genome for the pearl oyster Pinctada fucata martensii using PacBio sequencing and Hi-C.</title>
        <authorList>
            <person name="Zheng Z."/>
        </authorList>
    </citation>
    <scope>NUCLEOTIDE SEQUENCE</scope>
    <source>
        <strain evidence="3">ZZ-2019</strain>
        <tissue evidence="3">Adductor muscle</tissue>
    </source>
</reference>
<organism evidence="3 4">
    <name type="scientific">Pinctada imbricata</name>
    <name type="common">Atlantic pearl-oyster</name>
    <name type="synonym">Pinctada martensii</name>
    <dbReference type="NCBI Taxonomy" id="66713"/>
    <lineage>
        <taxon>Eukaryota</taxon>
        <taxon>Metazoa</taxon>
        <taxon>Spiralia</taxon>
        <taxon>Lophotrochozoa</taxon>
        <taxon>Mollusca</taxon>
        <taxon>Bivalvia</taxon>
        <taxon>Autobranchia</taxon>
        <taxon>Pteriomorphia</taxon>
        <taxon>Pterioida</taxon>
        <taxon>Pterioidea</taxon>
        <taxon>Pteriidae</taxon>
        <taxon>Pinctada</taxon>
    </lineage>
</organism>
<dbReference type="Proteomes" id="UP001186944">
    <property type="component" value="Unassembled WGS sequence"/>
</dbReference>
<name>A0AA88YEW6_PINIB</name>